<sequence>MVFDVFRRESTDVFWIVGAGFRARHAMTALPGSVYSGAWVPALCEMWLLIPSATPYGQVPVTAKYTERCPDCANLVARHAHREHTWDF</sequence>
<comment type="caution">
    <text evidence="1">The sequence shown here is derived from an EMBL/GenBank/DDBJ whole genome shotgun (WGS) entry which is preliminary data.</text>
</comment>
<gene>
    <name evidence="1" type="ORF">ACFQRI_17190</name>
</gene>
<dbReference type="RefSeq" id="WP_380669731.1">
    <property type="nucleotide sequence ID" value="NZ_JBHTCJ010000008.1"/>
</dbReference>
<organism evidence="1 2">
    <name type="scientific">Saccharopolyspora griseoalba</name>
    <dbReference type="NCBI Taxonomy" id="1431848"/>
    <lineage>
        <taxon>Bacteria</taxon>
        <taxon>Bacillati</taxon>
        <taxon>Actinomycetota</taxon>
        <taxon>Actinomycetes</taxon>
        <taxon>Pseudonocardiales</taxon>
        <taxon>Pseudonocardiaceae</taxon>
        <taxon>Saccharopolyspora</taxon>
    </lineage>
</organism>
<dbReference type="Proteomes" id="UP001596504">
    <property type="component" value="Unassembled WGS sequence"/>
</dbReference>
<reference evidence="2" key="1">
    <citation type="journal article" date="2019" name="Int. J. Syst. Evol. Microbiol.">
        <title>The Global Catalogue of Microorganisms (GCM) 10K type strain sequencing project: providing services to taxonomists for standard genome sequencing and annotation.</title>
        <authorList>
            <consortium name="The Broad Institute Genomics Platform"/>
            <consortium name="The Broad Institute Genome Sequencing Center for Infectious Disease"/>
            <person name="Wu L."/>
            <person name="Ma J."/>
        </authorList>
    </citation>
    <scope>NUCLEOTIDE SEQUENCE [LARGE SCALE GENOMIC DNA]</scope>
    <source>
        <strain evidence="2">WLHS5</strain>
    </source>
</reference>
<accession>A0ABW2LLK2</accession>
<keyword evidence="2" id="KW-1185">Reference proteome</keyword>
<evidence type="ECO:0000313" key="1">
    <source>
        <dbReference type="EMBL" id="MFC7343137.1"/>
    </source>
</evidence>
<protein>
    <submittedName>
        <fullName evidence="1">Uncharacterized protein</fullName>
    </submittedName>
</protein>
<evidence type="ECO:0000313" key="2">
    <source>
        <dbReference type="Proteomes" id="UP001596504"/>
    </source>
</evidence>
<name>A0ABW2LLK2_9PSEU</name>
<proteinExistence type="predicted"/>
<dbReference type="EMBL" id="JBHTCJ010000008">
    <property type="protein sequence ID" value="MFC7343137.1"/>
    <property type="molecule type" value="Genomic_DNA"/>
</dbReference>